<dbReference type="InterPro" id="IPR050344">
    <property type="entry name" value="Peptidase_M1_aminopeptidases"/>
</dbReference>
<dbReference type="EMBL" id="JANIIK010000110">
    <property type="protein sequence ID" value="KAJ3596374.1"/>
    <property type="molecule type" value="Genomic_DNA"/>
</dbReference>
<dbReference type="GO" id="GO:0006508">
    <property type="term" value="P:proteolysis"/>
    <property type="evidence" value="ECO:0007669"/>
    <property type="project" value="TreeGrafter"/>
</dbReference>
<dbReference type="GO" id="GO:0005615">
    <property type="term" value="C:extracellular space"/>
    <property type="evidence" value="ECO:0007669"/>
    <property type="project" value="TreeGrafter"/>
</dbReference>
<keyword evidence="5" id="KW-1185">Reference proteome</keyword>
<protein>
    <recommendedName>
        <fullName evidence="3">Aminopeptidase N-like N-terminal domain-containing protein</fullName>
    </recommendedName>
</protein>
<dbReference type="Pfam" id="PF17900">
    <property type="entry name" value="Peptidase_M1_N"/>
    <property type="match status" value="1"/>
</dbReference>
<dbReference type="Gene3D" id="2.60.40.1730">
    <property type="entry name" value="tricorn interacting facor f3 domain"/>
    <property type="match status" value="1"/>
</dbReference>
<keyword evidence="2" id="KW-1133">Transmembrane helix</keyword>
<keyword evidence="2" id="KW-0812">Transmembrane</keyword>
<sequence length="197" mass="21990">MAKEVYVSKAFAVIVVTLTVSAIAAIITMVIVYQNEIAKLNPTPRPTRPAPTTLPTGPPPNMRLPGNLVPKSYELYFQVHLFPTINSSDVNATDQMFTFTGNSTVVFQCVRKTKSIFLHSNNLTLLELSVRDWDTGERLPHSNYVEYHDGTNFLEVPMAEALAEGRNYSLYVDFLGMTQDDMVGVYVSSYEEDGLTK</sequence>
<gene>
    <name evidence="4" type="ORF">NHX12_002782</name>
</gene>
<feature type="domain" description="Aminopeptidase N-like N-terminal" evidence="3">
    <location>
        <begin position="70"/>
        <end position="195"/>
    </location>
</feature>
<dbReference type="Proteomes" id="UP001148018">
    <property type="component" value="Unassembled WGS sequence"/>
</dbReference>
<dbReference type="GO" id="GO:0042277">
    <property type="term" value="F:peptide binding"/>
    <property type="evidence" value="ECO:0007669"/>
    <property type="project" value="TreeGrafter"/>
</dbReference>
<reference evidence="4" key="1">
    <citation type="submission" date="2022-07" db="EMBL/GenBank/DDBJ databases">
        <title>Chromosome-level genome of Muraenolepis orangiensis.</title>
        <authorList>
            <person name="Kim J."/>
        </authorList>
    </citation>
    <scope>NUCLEOTIDE SEQUENCE</scope>
    <source>
        <strain evidence="4">KU_S4_2022</strain>
        <tissue evidence="4">Muscle</tissue>
    </source>
</reference>
<dbReference type="GO" id="GO:0070006">
    <property type="term" value="F:metalloaminopeptidase activity"/>
    <property type="evidence" value="ECO:0007669"/>
    <property type="project" value="TreeGrafter"/>
</dbReference>
<dbReference type="InterPro" id="IPR045357">
    <property type="entry name" value="Aminopeptidase_N-like_N"/>
</dbReference>
<accession>A0A9Q0DV54</accession>
<evidence type="ECO:0000259" key="3">
    <source>
        <dbReference type="Pfam" id="PF17900"/>
    </source>
</evidence>
<evidence type="ECO:0000256" key="1">
    <source>
        <dbReference type="SAM" id="MobiDB-lite"/>
    </source>
</evidence>
<dbReference type="GO" id="GO:0005737">
    <property type="term" value="C:cytoplasm"/>
    <property type="evidence" value="ECO:0007669"/>
    <property type="project" value="TreeGrafter"/>
</dbReference>
<dbReference type="OrthoDB" id="510539at2759"/>
<name>A0A9Q0DV54_9TELE</name>
<evidence type="ECO:0000313" key="5">
    <source>
        <dbReference type="Proteomes" id="UP001148018"/>
    </source>
</evidence>
<keyword evidence="2" id="KW-0472">Membrane</keyword>
<dbReference type="InterPro" id="IPR042097">
    <property type="entry name" value="Aminopeptidase_N-like_N_sf"/>
</dbReference>
<evidence type="ECO:0000313" key="4">
    <source>
        <dbReference type="EMBL" id="KAJ3596374.1"/>
    </source>
</evidence>
<comment type="caution">
    <text evidence="4">The sequence shown here is derived from an EMBL/GenBank/DDBJ whole genome shotgun (WGS) entry which is preliminary data.</text>
</comment>
<proteinExistence type="predicted"/>
<dbReference type="AlphaFoldDB" id="A0A9Q0DV54"/>
<dbReference type="PANTHER" id="PTHR11533:SF259">
    <property type="entry name" value="AMINOPEPTIDASE"/>
    <property type="match status" value="1"/>
</dbReference>
<evidence type="ECO:0000256" key="2">
    <source>
        <dbReference type="SAM" id="Phobius"/>
    </source>
</evidence>
<feature type="region of interest" description="Disordered" evidence="1">
    <location>
        <begin position="42"/>
        <end position="62"/>
    </location>
</feature>
<feature type="transmembrane region" description="Helical" evidence="2">
    <location>
        <begin position="12"/>
        <end position="33"/>
    </location>
</feature>
<dbReference type="GO" id="GO:0008270">
    <property type="term" value="F:zinc ion binding"/>
    <property type="evidence" value="ECO:0007669"/>
    <property type="project" value="TreeGrafter"/>
</dbReference>
<organism evidence="4 5">
    <name type="scientific">Muraenolepis orangiensis</name>
    <name type="common">Patagonian moray cod</name>
    <dbReference type="NCBI Taxonomy" id="630683"/>
    <lineage>
        <taxon>Eukaryota</taxon>
        <taxon>Metazoa</taxon>
        <taxon>Chordata</taxon>
        <taxon>Craniata</taxon>
        <taxon>Vertebrata</taxon>
        <taxon>Euteleostomi</taxon>
        <taxon>Actinopterygii</taxon>
        <taxon>Neopterygii</taxon>
        <taxon>Teleostei</taxon>
        <taxon>Neoteleostei</taxon>
        <taxon>Acanthomorphata</taxon>
        <taxon>Zeiogadaria</taxon>
        <taxon>Gadariae</taxon>
        <taxon>Gadiformes</taxon>
        <taxon>Muraenolepidoidei</taxon>
        <taxon>Muraenolepididae</taxon>
        <taxon>Muraenolepis</taxon>
    </lineage>
</organism>
<dbReference type="SUPFAM" id="SSF63737">
    <property type="entry name" value="Leukotriene A4 hydrolase N-terminal domain"/>
    <property type="match status" value="1"/>
</dbReference>
<dbReference type="PANTHER" id="PTHR11533">
    <property type="entry name" value="PROTEASE M1 ZINC METALLOPROTEASE"/>
    <property type="match status" value="1"/>
</dbReference>
<dbReference type="GO" id="GO:0005886">
    <property type="term" value="C:plasma membrane"/>
    <property type="evidence" value="ECO:0007669"/>
    <property type="project" value="TreeGrafter"/>
</dbReference>
<dbReference type="GO" id="GO:0043171">
    <property type="term" value="P:peptide catabolic process"/>
    <property type="evidence" value="ECO:0007669"/>
    <property type="project" value="TreeGrafter"/>
</dbReference>